<protein>
    <submittedName>
        <fullName evidence="3">Variable outer membrane protein</fullName>
    </submittedName>
</protein>
<evidence type="ECO:0000313" key="2">
    <source>
        <dbReference type="Proteomes" id="UP000095287"/>
    </source>
</evidence>
<feature type="region of interest" description="Disordered" evidence="1">
    <location>
        <begin position="1"/>
        <end position="28"/>
    </location>
</feature>
<keyword evidence="2" id="KW-1185">Reference proteome</keyword>
<dbReference type="Proteomes" id="UP000095287">
    <property type="component" value="Unplaced"/>
</dbReference>
<feature type="region of interest" description="Disordered" evidence="1">
    <location>
        <begin position="42"/>
        <end position="64"/>
    </location>
</feature>
<organism evidence="2 3">
    <name type="scientific">Steinernema glaseri</name>
    <dbReference type="NCBI Taxonomy" id="37863"/>
    <lineage>
        <taxon>Eukaryota</taxon>
        <taxon>Metazoa</taxon>
        <taxon>Ecdysozoa</taxon>
        <taxon>Nematoda</taxon>
        <taxon>Chromadorea</taxon>
        <taxon>Rhabditida</taxon>
        <taxon>Tylenchina</taxon>
        <taxon>Panagrolaimomorpha</taxon>
        <taxon>Strongyloidoidea</taxon>
        <taxon>Steinernematidae</taxon>
        <taxon>Steinernema</taxon>
    </lineage>
</organism>
<dbReference type="AlphaFoldDB" id="A0A1I7YSG8"/>
<dbReference type="WBParaSite" id="L893_g19257.t1">
    <property type="protein sequence ID" value="L893_g19257.t1"/>
    <property type="gene ID" value="L893_g19257"/>
</dbReference>
<evidence type="ECO:0000313" key="3">
    <source>
        <dbReference type="WBParaSite" id="L893_g19257.t1"/>
    </source>
</evidence>
<sequence>MAIITAAVVSCRTPSKQSSPKEKKPAEPQVILIKSIDTLLTSSETPPTAKKLPPPNVPIAAKLDSDDTLRGVVSLKQEEASEA</sequence>
<accession>A0A1I7YSG8</accession>
<proteinExistence type="predicted"/>
<evidence type="ECO:0000256" key="1">
    <source>
        <dbReference type="SAM" id="MobiDB-lite"/>
    </source>
</evidence>
<name>A0A1I7YSG8_9BILA</name>
<reference evidence="3" key="1">
    <citation type="submission" date="2016-11" db="UniProtKB">
        <authorList>
            <consortium name="WormBaseParasite"/>
        </authorList>
    </citation>
    <scope>IDENTIFICATION</scope>
</reference>